<dbReference type="AlphaFoldDB" id="A0A0G0X995"/>
<proteinExistence type="predicted"/>
<sequence length="256" mass="28704">MRIRSKQILIYVSKSGATINNMHQVEASENSLGQEKHSAEIINVEGLNELPKGCCLLSDEDNGRGILAVGENIVDIVNTLGDRVPGSFREEVERQANYPKYLIGRVMSNYPLRPFNLIAEQLLERYSALCWFRGTEYFELDNGVPFPSKYYQHANGYLGDLEALSYASKPYRGKNTYPVLYIASLEGILEGISSGTIDIKSEQGFDVDIGIGDGDYESWAIKNWIICDLGVDGKDMDRAYEILRSKAIVVPRAYRV</sequence>
<protein>
    <submittedName>
        <fullName evidence="1">Uncharacterized protein</fullName>
    </submittedName>
</protein>
<gene>
    <name evidence="1" type="ORF">UU80_C0037G0006</name>
</gene>
<reference evidence="1 2" key="1">
    <citation type="journal article" date="2015" name="Nature">
        <title>rRNA introns, odd ribosomes, and small enigmatic genomes across a large radiation of phyla.</title>
        <authorList>
            <person name="Brown C.T."/>
            <person name="Hug L.A."/>
            <person name="Thomas B.C."/>
            <person name="Sharon I."/>
            <person name="Castelle C.J."/>
            <person name="Singh A."/>
            <person name="Wilkins M.J."/>
            <person name="Williams K.H."/>
            <person name="Banfield J.F."/>
        </authorList>
    </citation>
    <scope>NUCLEOTIDE SEQUENCE [LARGE SCALE GENOMIC DNA]</scope>
</reference>
<comment type="caution">
    <text evidence="1">The sequence shown here is derived from an EMBL/GenBank/DDBJ whole genome shotgun (WGS) entry which is preliminary data.</text>
</comment>
<dbReference type="EMBL" id="LCCA01000037">
    <property type="protein sequence ID" value="KKS20962.1"/>
    <property type="molecule type" value="Genomic_DNA"/>
</dbReference>
<evidence type="ECO:0000313" key="1">
    <source>
        <dbReference type="EMBL" id="KKS20962.1"/>
    </source>
</evidence>
<accession>A0A0G0X995</accession>
<dbReference type="Proteomes" id="UP000034920">
    <property type="component" value="Unassembled WGS sequence"/>
</dbReference>
<evidence type="ECO:0000313" key="2">
    <source>
        <dbReference type="Proteomes" id="UP000034920"/>
    </source>
</evidence>
<name>A0A0G0X995_UNCKA</name>
<organism evidence="1 2">
    <name type="scientific">candidate division WWE3 bacterium GW2011_GWA1_41_8</name>
    <dbReference type="NCBI Taxonomy" id="1619103"/>
    <lineage>
        <taxon>Bacteria</taxon>
        <taxon>Katanobacteria</taxon>
    </lineage>
</organism>